<dbReference type="EMBL" id="MU394287">
    <property type="protein sequence ID" value="KAI6091428.1"/>
    <property type="molecule type" value="Genomic_DNA"/>
</dbReference>
<protein>
    <submittedName>
        <fullName evidence="1">Fungal-specific transcription factor domain-containing protein</fullName>
    </submittedName>
</protein>
<evidence type="ECO:0000313" key="1">
    <source>
        <dbReference type="EMBL" id="KAI6091428.1"/>
    </source>
</evidence>
<dbReference type="Proteomes" id="UP001497680">
    <property type="component" value="Unassembled WGS sequence"/>
</dbReference>
<name>A0ACC0DFZ0_9PEZI</name>
<proteinExistence type="predicted"/>
<gene>
    <name evidence="1" type="ORF">F4821DRAFT_201579</name>
</gene>
<sequence>MESHMARFRLRRRPLKNATTALSSSSPQSVTDLLAGLITSCDRCRQFKKKCTRTPPECAGCAHAGVECSLGALACLVGLQDQGQSGCLNRPSHQKSKSWKSTSASTHHPTDTVGVIDKSLATAQIHSPVSDPISGTLVPITSPTRQTANGSPGSADVALERPSKRARFEEPIAESLQAHYSSPPTVTSLPSRRSLVDAYFRDVHRAYPFLDRSRILLALQAENSALSVLPQANDVNTTMLYLVMAIGHNTLQRAGQVSPDSGAPFEIKYKDITSRYLGHESTDTVRILLLLAIYSLIDPHGYSTWSLIDIAASMTIRLGLNRREVADEGLTAKDAERQHRLFWSVYVFDRMAATSIGVPVTINDESVDIPLPGLTVEEFASPERMDHISTLQAARHIIQLRQLEDKVLHHLHLRCRVETASLTHAACRRTVTSLRTEIENWYSSGCLLKSAGTDDVTIHITISWLAARYYNLLLYLYYPSESESTTQLPDSELCSLVQKHIQANAVRFQQRQLPLNRATLFRLLHVCIIFLHCFLAHNSSEPFAAGEEIGICADILEAYALEWSEARRGAVIMRQLASLATNVSTPRPGSFSSAHPTVSEADQAWCHAIKVSLIQLAQEVLGPGSVYITVKNLWTRSNDSPAGGKSIINGPFTMAAQKGGSLQQEEALADGGVSADSSDLDVFVGGGFHIIDLL</sequence>
<comment type="caution">
    <text evidence="1">The sequence shown here is derived from an EMBL/GenBank/DDBJ whole genome shotgun (WGS) entry which is preliminary data.</text>
</comment>
<organism evidence="1 2">
    <name type="scientific">Hypoxylon rubiginosum</name>
    <dbReference type="NCBI Taxonomy" id="110542"/>
    <lineage>
        <taxon>Eukaryota</taxon>
        <taxon>Fungi</taxon>
        <taxon>Dikarya</taxon>
        <taxon>Ascomycota</taxon>
        <taxon>Pezizomycotina</taxon>
        <taxon>Sordariomycetes</taxon>
        <taxon>Xylariomycetidae</taxon>
        <taxon>Xylariales</taxon>
        <taxon>Hypoxylaceae</taxon>
        <taxon>Hypoxylon</taxon>
    </lineage>
</organism>
<reference evidence="1 2" key="1">
    <citation type="journal article" date="2022" name="New Phytol.">
        <title>Ecological generalism drives hyperdiversity of secondary metabolite gene clusters in xylarialean endophytes.</title>
        <authorList>
            <person name="Franco M.E.E."/>
            <person name="Wisecaver J.H."/>
            <person name="Arnold A.E."/>
            <person name="Ju Y.M."/>
            <person name="Slot J.C."/>
            <person name="Ahrendt S."/>
            <person name="Moore L.P."/>
            <person name="Eastman K.E."/>
            <person name="Scott K."/>
            <person name="Konkel Z."/>
            <person name="Mondo S.J."/>
            <person name="Kuo A."/>
            <person name="Hayes R.D."/>
            <person name="Haridas S."/>
            <person name="Andreopoulos B."/>
            <person name="Riley R."/>
            <person name="LaButti K."/>
            <person name="Pangilinan J."/>
            <person name="Lipzen A."/>
            <person name="Amirebrahimi M."/>
            <person name="Yan J."/>
            <person name="Adam C."/>
            <person name="Keymanesh K."/>
            <person name="Ng V."/>
            <person name="Louie K."/>
            <person name="Northen T."/>
            <person name="Drula E."/>
            <person name="Henrissat B."/>
            <person name="Hsieh H.M."/>
            <person name="Youens-Clark K."/>
            <person name="Lutzoni F."/>
            <person name="Miadlikowska J."/>
            <person name="Eastwood D.C."/>
            <person name="Hamelin R.C."/>
            <person name="Grigoriev I.V."/>
            <person name="U'Ren J.M."/>
        </authorList>
    </citation>
    <scope>NUCLEOTIDE SEQUENCE [LARGE SCALE GENOMIC DNA]</scope>
    <source>
        <strain evidence="1 2">ER1909</strain>
    </source>
</reference>
<keyword evidence="2" id="KW-1185">Reference proteome</keyword>
<evidence type="ECO:0000313" key="2">
    <source>
        <dbReference type="Proteomes" id="UP001497680"/>
    </source>
</evidence>
<accession>A0ACC0DFZ0</accession>